<proteinExistence type="inferred from homology"/>
<dbReference type="Pfam" id="PF06071">
    <property type="entry name" value="YchF-GTPase_C"/>
    <property type="match status" value="1"/>
</dbReference>
<dbReference type="Gene3D" id="3.40.50.300">
    <property type="entry name" value="P-loop containing nucleotide triphosphate hydrolases"/>
    <property type="match status" value="1"/>
</dbReference>
<accession>A0A1G2BQK0</accession>
<protein>
    <recommendedName>
        <fullName evidence="6">Ribosome-binding ATPase YchF</fullName>
    </recommendedName>
</protein>
<comment type="cofactor">
    <cofactor evidence="1">
        <name>Mg(2+)</name>
        <dbReference type="ChEBI" id="CHEBI:18420"/>
    </cofactor>
</comment>
<dbReference type="InterPro" id="IPR012675">
    <property type="entry name" value="Beta-grasp_dom_sf"/>
</dbReference>
<dbReference type="InterPro" id="IPR023192">
    <property type="entry name" value="TGS-like_dom_sf"/>
</dbReference>
<name>A0A1G2BQK0_9BACT</name>
<dbReference type="Pfam" id="PF01926">
    <property type="entry name" value="MMR_HSR1"/>
    <property type="match status" value="1"/>
</dbReference>
<keyword evidence="2" id="KW-0479">Metal-binding</keyword>
<keyword evidence="5" id="KW-0460">Magnesium</keyword>
<dbReference type="CDD" id="cd04867">
    <property type="entry name" value="TGS_YchF_OLA1"/>
    <property type="match status" value="1"/>
</dbReference>
<dbReference type="Gene3D" id="3.10.20.30">
    <property type="match status" value="1"/>
</dbReference>
<dbReference type="FunFam" id="1.10.150.300:FF:000001">
    <property type="entry name" value="Ribosome-binding ATPase YchF"/>
    <property type="match status" value="1"/>
</dbReference>
<keyword evidence="7" id="KW-0175">Coiled coil</keyword>
<evidence type="ECO:0000256" key="4">
    <source>
        <dbReference type="ARBA" id="ARBA00022840"/>
    </source>
</evidence>
<dbReference type="GO" id="GO:0043023">
    <property type="term" value="F:ribosomal large subunit binding"/>
    <property type="evidence" value="ECO:0007669"/>
    <property type="project" value="UniProtKB-UniRule"/>
</dbReference>
<dbReference type="InterPro" id="IPR004095">
    <property type="entry name" value="TGS"/>
</dbReference>
<feature type="domain" description="OBG-type G" evidence="8">
    <location>
        <begin position="3"/>
        <end position="258"/>
    </location>
</feature>
<gene>
    <name evidence="6" type="primary">ychF</name>
    <name evidence="10" type="ORF">A3H70_00100</name>
</gene>
<feature type="coiled-coil region" evidence="7">
    <location>
        <begin position="130"/>
        <end position="157"/>
    </location>
</feature>
<dbReference type="Gene3D" id="1.10.150.300">
    <property type="entry name" value="TGS-like domain"/>
    <property type="match status" value="1"/>
</dbReference>
<dbReference type="InterPro" id="IPR004396">
    <property type="entry name" value="ATPase_YchF/OLA1"/>
</dbReference>
<sequence>MSFSIGIVGLPNVGKSTLFRALTKKAVPAENFPFCTIDPNVGVVAVPDERLQKLAEISKPEKIIPTAIEFVDIAGLVKNAHKGEGLGNQFLARIREVDAIAHVVRDFKDENVIHIENRIDPEADEQTINLELVMADLSTIEKKIKEAQSAAKGHDKQAELALSVYQKIKAKLNVGAPAREVILSEEEKAATRDTQLLTAKPILTVLNIAEKDIGHEEDASQRLHPEVGPVGLWPKIIVSAKIESELSELPDDEARAMLKELGLSQSGLDKLIVASYKLLDLITFLTSGPKETRAWTVKRGAKAPQAAGVIHTDFEKGFIRAEIISYQDFIDCNGEAGAREKGKLRTEGKDYEMKDGDVCHFLFN</sequence>
<dbReference type="PANTHER" id="PTHR23305">
    <property type="entry name" value="OBG GTPASE FAMILY"/>
    <property type="match status" value="1"/>
</dbReference>
<organism evidence="10 11">
    <name type="scientific">Candidatus Komeilibacteria bacterium RIFCSPLOWO2_02_FULL_48_11</name>
    <dbReference type="NCBI Taxonomy" id="1798553"/>
    <lineage>
        <taxon>Bacteria</taxon>
        <taxon>Candidatus Komeiliibacteriota</taxon>
    </lineage>
</organism>
<dbReference type="NCBIfam" id="TIGR00092">
    <property type="entry name" value="redox-regulated ATPase YchF"/>
    <property type="match status" value="1"/>
</dbReference>
<feature type="domain" description="TGS" evidence="9">
    <location>
        <begin position="280"/>
        <end position="363"/>
    </location>
</feature>
<evidence type="ECO:0000313" key="10">
    <source>
        <dbReference type="EMBL" id="OGY91413.1"/>
    </source>
</evidence>
<dbReference type="CDD" id="cd01900">
    <property type="entry name" value="YchF"/>
    <property type="match status" value="1"/>
</dbReference>
<evidence type="ECO:0000259" key="8">
    <source>
        <dbReference type="PROSITE" id="PS51710"/>
    </source>
</evidence>
<dbReference type="PROSITE" id="PS51710">
    <property type="entry name" value="G_OBG"/>
    <property type="match status" value="1"/>
</dbReference>
<dbReference type="SUPFAM" id="SSF52540">
    <property type="entry name" value="P-loop containing nucleoside triphosphate hydrolases"/>
    <property type="match status" value="1"/>
</dbReference>
<keyword evidence="4 6" id="KW-0067">ATP-binding</keyword>
<dbReference type="Proteomes" id="UP000178109">
    <property type="component" value="Unassembled WGS sequence"/>
</dbReference>
<evidence type="ECO:0000256" key="3">
    <source>
        <dbReference type="ARBA" id="ARBA00022741"/>
    </source>
</evidence>
<dbReference type="STRING" id="1798553.A3H70_00100"/>
<dbReference type="GO" id="GO:0005737">
    <property type="term" value="C:cytoplasm"/>
    <property type="evidence" value="ECO:0007669"/>
    <property type="project" value="TreeGrafter"/>
</dbReference>
<reference evidence="10 11" key="1">
    <citation type="journal article" date="2016" name="Nat. Commun.">
        <title>Thousands of microbial genomes shed light on interconnected biogeochemical processes in an aquifer system.</title>
        <authorList>
            <person name="Anantharaman K."/>
            <person name="Brown C.T."/>
            <person name="Hug L.A."/>
            <person name="Sharon I."/>
            <person name="Castelle C.J."/>
            <person name="Probst A.J."/>
            <person name="Thomas B.C."/>
            <person name="Singh A."/>
            <person name="Wilkins M.J."/>
            <person name="Karaoz U."/>
            <person name="Brodie E.L."/>
            <person name="Williams K.H."/>
            <person name="Hubbard S.S."/>
            <person name="Banfield J.F."/>
        </authorList>
    </citation>
    <scope>NUCLEOTIDE SEQUENCE [LARGE SCALE GENOMIC DNA]</scope>
</reference>
<comment type="caution">
    <text evidence="10">The sequence shown here is derived from an EMBL/GenBank/DDBJ whole genome shotgun (WGS) entry which is preliminary data.</text>
</comment>
<dbReference type="InterPro" id="IPR031167">
    <property type="entry name" value="G_OBG"/>
</dbReference>
<dbReference type="HAMAP" id="MF_00944">
    <property type="entry name" value="YchF_OLA1_ATPase"/>
    <property type="match status" value="1"/>
</dbReference>
<dbReference type="PIRSF" id="PIRSF006641">
    <property type="entry name" value="CHP00092"/>
    <property type="match status" value="1"/>
</dbReference>
<dbReference type="EMBL" id="MHKO01000047">
    <property type="protein sequence ID" value="OGY91413.1"/>
    <property type="molecule type" value="Genomic_DNA"/>
</dbReference>
<evidence type="ECO:0000256" key="5">
    <source>
        <dbReference type="ARBA" id="ARBA00022842"/>
    </source>
</evidence>
<evidence type="ECO:0000256" key="6">
    <source>
        <dbReference type="HAMAP-Rule" id="MF_00944"/>
    </source>
</evidence>
<evidence type="ECO:0000256" key="1">
    <source>
        <dbReference type="ARBA" id="ARBA00001946"/>
    </source>
</evidence>
<keyword evidence="3 6" id="KW-0547">Nucleotide-binding</keyword>
<dbReference type="GO" id="GO:0016887">
    <property type="term" value="F:ATP hydrolysis activity"/>
    <property type="evidence" value="ECO:0007669"/>
    <property type="project" value="UniProtKB-UniRule"/>
</dbReference>
<feature type="binding site" evidence="6">
    <location>
        <begin position="12"/>
        <end position="17"/>
    </location>
    <ligand>
        <name>ATP</name>
        <dbReference type="ChEBI" id="CHEBI:30616"/>
    </ligand>
</feature>
<comment type="similarity">
    <text evidence="6">Belongs to the TRAFAC class OBG-HflX-like GTPase superfamily. OBG GTPase family. YchF/OLA1 subfamily.</text>
</comment>
<evidence type="ECO:0000256" key="2">
    <source>
        <dbReference type="ARBA" id="ARBA00022723"/>
    </source>
</evidence>
<dbReference type="SUPFAM" id="SSF81271">
    <property type="entry name" value="TGS-like"/>
    <property type="match status" value="1"/>
</dbReference>
<dbReference type="GO" id="GO:0005525">
    <property type="term" value="F:GTP binding"/>
    <property type="evidence" value="ECO:0007669"/>
    <property type="project" value="InterPro"/>
</dbReference>
<dbReference type="InterPro" id="IPR027417">
    <property type="entry name" value="P-loop_NTPase"/>
</dbReference>
<dbReference type="PANTHER" id="PTHR23305:SF18">
    <property type="entry name" value="OBG-TYPE G DOMAIN-CONTAINING PROTEIN"/>
    <property type="match status" value="1"/>
</dbReference>
<dbReference type="InterPro" id="IPR006073">
    <property type="entry name" value="GTP-bd"/>
</dbReference>
<dbReference type="InterPro" id="IPR041706">
    <property type="entry name" value="YchF_N"/>
</dbReference>
<evidence type="ECO:0000313" key="11">
    <source>
        <dbReference type="Proteomes" id="UP000178109"/>
    </source>
</evidence>
<dbReference type="FunFam" id="3.10.20.30:FF:000001">
    <property type="entry name" value="Ribosome-binding ATPase YchF"/>
    <property type="match status" value="1"/>
</dbReference>
<dbReference type="InterPro" id="IPR013029">
    <property type="entry name" value="YchF_C"/>
</dbReference>
<dbReference type="AlphaFoldDB" id="A0A1G2BQK0"/>
<dbReference type="PRINTS" id="PR00326">
    <property type="entry name" value="GTP1OBG"/>
</dbReference>
<evidence type="ECO:0000259" key="9">
    <source>
        <dbReference type="PROSITE" id="PS51880"/>
    </source>
</evidence>
<dbReference type="GO" id="GO:0046872">
    <property type="term" value="F:metal ion binding"/>
    <property type="evidence" value="ECO:0007669"/>
    <property type="project" value="UniProtKB-KW"/>
</dbReference>
<comment type="function">
    <text evidence="6">ATPase that binds to both the 70S ribosome and the 50S ribosomal subunit in a nucleotide-independent manner.</text>
</comment>
<evidence type="ECO:0000256" key="7">
    <source>
        <dbReference type="SAM" id="Coils"/>
    </source>
</evidence>
<dbReference type="PROSITE" id="PS51880">
    <property type="entry name" value="TGS"/>
    <property type="match status" value="1"/>
</dbReference>
<dbReference type="InterPro" id="IPR012676">
    <property type="entry name" value="TGS-like"/>
</dbReference>
<dbReference type="GO" id="GO:0005524">
    <property type="term" value="F:ATP binding"/>
    <property type="evidence" value="ECO:0007669"/>
    <property type="project" value="UniProtKB-UniRule"/>
</dbReference>